<reference evidence="1 2" key="1">
    <citation type="journal article" date="2022" name="New Phytol.">
        <title>Ecological generalism drives hyperdiversity of secondary metabolite gene clusters in xylarialean endophytes.</title>
        <authorList>
            <person name="Franco M.E.E."/>
            <person name="Wisecaver J.H."/>
            <person name="Arnold A.E."/>
            <person name="Ju Y.M."/>
            <person name="Slot J.C."/>
            <person name="Ahrendt S."/>
            <person name="Moore L.P."/>
            <person name="Eastman K.E."/>
            <person name="Scott K."/>
            <person name="Konkel Z."/>
            <person name="Mondo S.J."/>
            <person name="Kuo A."/>
            <person name="Hayes R.D."/>
            <person name="Haridas S."/>
            <person name="Andreopoulos B."/>
            <person name="Riley R."/>
            <person name="LaButti K."/>
            <person name="Pangilinan J."/>
            <person name="Lipzen A."/>
            <person name="Amirebrahimi M."/>
            <person name="Yan J."/>
            <person name="Adam C."/>
            <person name="Keymanesh K."/>
            <person name="Ng V."/>
            <person name="Louie K."/>
            <person name="Northen T."/>
            <person name="Drula E."/>
            <person name="Henrissat B."/>
            <person name="Hsieh H.M."/>
            <person name="Youens-Clark K."/>
            <person name="Lutzoni F."/>
            <person name="Miadlikowska J."/>
            <person name="Eastwood D.C."/>
            <person name="Hamelin R.C."/>
            <person name="Grigoriev I.V."/>
            <person name="U'Ren J.M."/>
        </authorList>
    </citation>
    <scope>NUCLEOTIDE SEQUENCE [LARGE SCALE GENOMIC DNA]</scope>
    <source>
        <strain evidence="1 2">CBS 119005</strain>
    </source>
</reference>
<evidence type="ECO:0000313" key="1">
    <source>
        <dbReference type="EMBL" id="KAI4866037.1"/>
    </source>
</evidence>
<protein>
    <submittedName>
        <fullName evidence="1">Short chain dehydrogenase/reductase</fullName>
    </submittedName>
</protein>
<organism evidence="1 2">
    <name type="scientific">Hypoxylon rubiginosum</name>
    <dbReference type="NCBI Taxonomy" id="110542"/>
    <lineage>
        <taxon>Eukaryota</taxon>
        <taxon>Fungi</taxon>
        <taxon>Dikarya</taxon>
        <taxon>Ascomycota</taxon>
        <taxon>Pezizomycotina</taxon>
        <taxon>Sordariomycetes</taxon>
        <taxon>Xylariomycetidae</taxon>
        <taxon>Xylariales</taxon>
        <taxon>Hypoxylaceae</taxon>
        <taxon>Hypoxylon</taxon>
    </lineage>
</organism>
<dbReference type="Proteomes" id="UP001497700">
    <property type="component" value="Unassembled WGS sequence"/>
</dbReference>
<evidence type="ECO:0000313" key="2">
    <source>
        <dbReference type="Proteomes" id="UP001497700"/>
    </source>
</evidence>
<comment type="caution">
    <text evidence="1">The sequence shown here is derived from an EMBL/GenBank/DDBJ whole genome shotgun (WGS) entry which is preliminary data.</text>
</comment>
<dbReference type="EMBL" id="MU393464">
    <property type="protein sequence ID" value="KAI4866037.1"/>
    <property type="molecule type" value="Genomic_DNA"/>
</dbReference>
<keyword evidence="2" id="KW-1185">Reference proteome</keyword>
<gene>
    <name evidence="1" type="ORF">F4820DRAFT_418442</name>
</gene>
<accession>A0ACB9Z3H2</accession>
<proteinExistence type="predicted"/>
<sequence length="257" mass="28230">MASNKTVILVTGANSGIGYETVVALSNALPSFHVLLGSRSLEKGQLALNDMQRTHSSSLKGAISVLQIDVTDQKSIQTAKDEIETQFGKLDVLINNAGLMVYQQMDTLTALRQTFETNVFGQVVVTETLEPLLKKSTDPYIVYVSSEQGSVTNRLDPNYQYRHLRGDSYRISKAAVNMLAACHRYNYAEWGCKVLAFNPGWCVSNLTGEKGRKMRLKMGARDPKEPAEALVDIIQGGRDDDIAKNGMVDVDGGVLPW</sequence>
<name>A0ACB9Z3H2_9PEZI</name>